<organism evidence="1 2">
    <name type="scientific">Vibrio campbellii</name>
    <dbReference type="NCBI Taxonomy" id="680"/>
    <lineage>
        <taxon>Bacteria</taxon>
        <taxon>Pseudomonadati</taxon>
        <taxon>Pseudomonadota</taxon>
        <taxon>Gammaproteobacteria</taxon>
        <taxon>Vibrionales</taxon>
        <taxon>Vibrionaceae</taxon>
        <taxon>Vibrio</taxon>
    </lineage>
</organism>
<protein>
    <submittedName>
        <fullName evidence="1">Uncharacterized protein</fullName>
    </submittedName>
</protein>
<proteinExistence type="predicted"/>
<name>A0AAQ2Y4F5_9VIBR</name>
<dbReference type="EMBL" id="CP117990">
    <property type="protein sequence ID" value="WDG12015.1"/>
    <property type="molecule type" value="Genomic_DNA"/>
</dbReference>
<sequence length="157" mass="17327">MKAIALFGAADVGKSSALKTLDKQLKELIEVSSERNIDHVTDQYLCCLSTEGVDIATSYRLLGKVVGVVSGGGTPEAMKEDIERLESQSKLDILVCATRSKGKTEAFLHEMVGEENIIWLQCPWVYPEQEYAIKMKTQSMATLLFDMLIAQIHNATS</sequence>
<keyword evidence="1" id="KW-0614">Plasmid</keyword>
<reference evidence="1" key="1">
    <citation type="submission" date="2023-02" db="EMBL/GenBank/DDBJ databases">
        <title>Isolation, identification, and genome analysis of Vibrio campbellii in the Penaeus vannamei larvae stage.</title>
        <authorList>
            <person name="Huang T."/>
            <person name="Zhang B."/>
        </authorList>
    </citation>
    <scope>NUCLEOTIDE SEQUENCE</scope>
    <source>
        <strain evidence="1">20220413_1</strain>
        <plasmid evidence="1">p_1</plasmid>
    </source>
</reference>
<evidence type="ECO:0000313" key="1">
    <source>
        <dbReference type="EMBL" id="WDG12015.1"/>
    </source>
</evidence>
<dbReference type="AlphaFoldDB" id="A0AAQ2Y4F5"/>
<gene>
    <name evidence="1" type="ORF">PUN50_26725</name>
</gene>
<dbReference type="Proteomes" id="UP001219537">
    <property type="component" value="Plasmid p_1"/>
</dbReference>
<geneLocation type="plasmid" evidence="1 2">
    <name>p_1</name>
</geneLocation>
<accession>A0AAQ2Y4F5</accession>
<dbReference type="RefSeq" id="WP_274292230.1">
    <property type="nucleotide sequence ID" value="NZ_CP117990.1"/>
</dbReference>
<evidence type="ECO:0000313" key="2">
    <source>
        <dbReference type="Proteomes" id="UP001219537"/>
    </source>
</evidence>